<keyword evidence="5" id="KW-0812">Transmembrane</keyword>
<keyword evidence="9" id="KW-0408">Iron</keyword>
<evidence type="ECO:0000256" key="8">
    <source>
        <dbReference type="ARBA" id="ARBA00023002"/>
    </source>
</evidence>
<dbReference type="Proteomes" id="UP000292957">
    <property type="component" value="Unassembled WGS sequence"/>
</dbReference>
<keyword evidence="4" id="KW-0349">Heme</keyword>
<accession>A0A4Q9MR64</accession>
<dbReference type="PANTHER" id="PTHR46300">
    <property type="entry name" value="P450, PUTATIVE (EUROFUNG)-RELATED-RELATED"/>
    <property type="match status" value="1"/>
</dbReference>
<dbReference type="GO" id="GO:0016020">
    <property type="term" value="C:membrane"/>
    <property type="evidence" value="ECO:0007669"/>
    <property type="project" value="UniProtKB-SubCell"/>
</dbReference>
<evidence type="ECO:0000256" key="3">
    <source>
        <dbReference type="ARBA" id="ARBA00010617"/>
    </source>
</evidence>
<evidence type="ECO:0008006" key="13">
    <source>
        <dbReference type="Google" id="ProtNLM"/>
    </source>
</evidence>
<dbReference type="OrthoDB" id="2802867at2759"/>
<evidence type="ECO:0000256" key="10">
    <source>
        <dbReference type="ARBA" id="ARBA00023033"/>
    </source>
</evidence>
<comment type="similarity">
    <text evidence="3">Belongs to the cytochrome P450 family.</text>
</comment>
<organism evidence="12">
    <name type="scientific">Dichomitus squalens</name>
    <dbReference type="NCBI Taxonomy" id="114155"/>
    <lineage>
        <taxon>Eukaryota</taxon>
        <taxon>Fungi</taxon>
        <taxon>Dikarya</taxon>
        <taxon>Basidiomycota</taxon>
        <taxon>Agaricomycotina</taxon>
        <taxon>Agaricomycetes</taxon>
        <taxon>Polyporales</taxon>
        <taxon>Polyporaceae</taxon>
        <taxon>Dichomitus</taxon>
    </lineage>
</organism>
<evidence type="ECO:0000256" key="5">
    <source>
        <dbReference type="ARBA" id="ARBA00022692"/>
    </source>
</evidence>
<dbReference type="GO" id="GO:0005506">
    <property type="term" value="F:iron ion binding"/>
    <property type="evidence" value="ECO:0007669"/>
    <property type="project" value="InterPro"/>
</dbReference>
<dbReference type="Pfam" id="PF00067">
    <property type="entry name" value="p450"/>
    <property type="match status" value="1"/>
</dbReference>
<dbReference type="InterPro" id="IPR050364">
    <property type="entry name" value="Cytochrome_P450_fung"/>
</dbReference>
<dbReference type="GO" id="GO:0016705">
    <property type="term" value="F:oxidoreductase activity, acting on paired donors, with incorporation or reduction of molecular oxygen"/>
    <property type="evidence" value="ECO:0007669"/>
    <property type="project" value="InterPro"/>
</dbReference>
<comment type="cofactor">
    <cofactor evidence="1">
        <name>heme</name>
        <dbReference type="ChEBI" id="CHEBI:30413"/>
    </cofactor>
</comment>
<evidence type="ECO:0000256" key="11">
    <source>
        <dbReference type="ARBA" id="ARBA00023136"/>
    </source>
</evidence>
<dbReference type="AlphaFoldDB" id="A0A4Q9MR64"/>
<name>A0A4Q9MR64_9APHY</name>
<dbReference type="PANTHER" id="PTHR46300:SF7">
    <property type="entry name" value="P450, PUTATIVE (EUROFUNG)-RELATED"/>
    <property type="match status" value="1"/>
</dbReference>
<dbReference type="EMBL" id="ML143409">
    <property type="protein sequence ID" value="TBU30035.1"/>
    <property type="molecule type" value="Genomic_DNA"/>
</dbReference>
<dbReference type="InterPro" id="IPR001128">
    <property type="entry name" value="Cyt_P450"/>
</dbReference>
<dbReference type="InterPro" id="IPR036396">
    <property type="entry name" value="Cyt_P450_sf"/>
</dbReference>
<proteinExistence type="inferred from homology"/>
<evidence type="ECO:0000256" key="1">
    <source>
        <dbReference type="ARBA" id="ARBA00001971"/>
    </source>
</evidence>
<dbReference type="GO" id="GO:0004497">
    <property type="term" value="F:monooxygenase activity"/>
    <property type="evidence" value="ECO:0007669"/>
    <property type="project" value="UniProtKB-KW"/>
</dbReference>
<evidence type="ECO:0000256" key="2">
    <source>
        <dbReference type="ARBA" id="ARBA00004167"/>
    </source>
</evidence>
<keyword evidence="8" id="KW-0560">Oxidoreductase</keyword>
<evidence type="ECO:0000256" key="7">
    <source>
        <dbReference type="ARBA" id="ARBA00022989"/>
    </source>
</evidence>
<dbReference type="GO" id="GO:0020037">
    <property type="term" value="F:heme binding"/>
    <property type="evidence" value="ECO:0007669"/>
    <property type="project" value="InterPro"/>
</dbReference>
<evidence type="ECO:0000256" key="9">
    <source>
        <dbReference type="ARBA" id="ARBA00023004"/>
    </source>
</evidence>
<sequence length="116" mass="12807">MTFSLSLSASLGLVSLAVLLVVLWRSTPRQGPLPPGPPRLPLVGNLLDIPKISPWVAYRDLSRKYGKILSLAAFGQTLIIVDDTDIAVELLEKRSLNYSSRPESHMVALVSYTRYD</sequence>
<gene>
    <name evidence="12" type="ORF">BD311DRAFT_805834</name>
</gene>
<reference evidence="12" key="1">
    <citation type="submission" date="2019-01" db="EMBL/GenBank/DDBJ databases">
        <title>Draft genome sequences of three monokaryotic isolates of the white-rot basidiomycete fungus Dichomitus squalens.</title>
        <authorList>
            <consortium name="DOE Joint Genome Institute"/>
            <person name="Lopez S.C."/>
            <person name="Andreopoulos B."/>
            <person name="Pangilinan J."/>
            <person name="Lipzen A."/>
            <person name="Riley R."/>
            <person name="Ahrendt S."/>
            <person name="Ng V."/>
            <person name="Barry K."/>
            <person name="Daum C."/>
            <person name="Grigoriev I.V."/>
            <person name="Hilden K.S."/>
            <person name="Makela M.R."/>
            <person name="de Vries R.P."/>
        </authorList>
    </citation>
    <scope>NUCLEOTIDE SEQUENCE [LARGE SCALE GENOMIC DNA]</scope>
    <source>
        <strain evidence="12">OM18370.1</strain>
    </source>
</reference>
<keyword evidence="6" id="KW-0479">Metal-binding</keyword>
<evidence type="ECO:0000256" key="6">
    <source>
        <dbReference type="ARBA" id="ARBA00022723"/>
    </source>
</evidence>
<comment type="subcellular location">
    <subcellularLocation>
        <location evidence="2">Membrane</location>
        <topology evidence="2">Single-pass membrane protein</topology>
    </subcellularLocation>
</comment>
<keyword evidence="7" id="KW-1133">Transmembrane helix</keyword>
<keyword evidence="10" id="KW-0503">Monooxygenase</keyword>
<dbReference type="SUPFAM" id="SSF48264">
    <property type="entry name" value="Cytochrome P450"/>
    <property type="match status" value="1"/>
</dbReference>
<evidence type="ECO:0000256" key="4">
    <source>
        <dbReference type="ARBA" id="ARBA00022617"/>
    </source>
</evidence>
<dbReference type="Gene3D" id="1.10.630.10">
    <property type="entry name" value="Cytochrome P450"/>
    <property type="match status" value="1"/>
</dbReference>
<evidence type="ECO:0000313" key="12">
    <source>
        <dbReference type="EMBL" id="TBU30035.1"/>
    </source>
</evidence>
<protein>
    <recommendedName>
        <fullName evidence="13">Cytochrome P450</fullName>
    </recommendedName>
</protein>
<keyword evidence="11" id="KW-0472">Membrane</keyword>